<reference evidence="4 5" key="1">
    <citation type="journal article" date="2013" name="Curr. Biol.">
        <title>The Genome of the Foraminiferan Reticulomyxa filosa.</title>
        <authorList>
            <person name="Glockner G."/>
            <person name="Hulsmann N."/>
            <person name="Schleicher M."/>
            <person name="Noegel A.A."/>
            <person name="Eichinger L."/>
            <person name="Gallinger C."/>
            <person name="Pawlowski J."/>
            <person name="Sierra R."/>
            <person name="Euteneuer U."/>
            <person name="Pillet L."/>
            <person name="Moustafa A."/>
            <person name="Platzer M."/>
            <person name="Groth M."/>
            <person name="Szafranski K."/>
            <person name="Schliwa M."/>
        </authorList>
    </citation>
    <scope>NUCLEOTIDE SEQUENCE [LARGE SCALE GENOMIC DNA]</scope>
</reference>
<feature type="compositionally biased region" description="Acidic residues" evidence="2">
    <location>
        <begin position="56"/>
        <end position="65"/>
    </location>
</feature>
<organism evidence="4 5">
    <name type="scientific">Reticulomyxa filosa</name>
    <dbReference type="NCBI Taxonomy" id="46433"/>
    <lineage>
        <taxon>Eukaryota</taxon>
        <taxon>Sar</taxon>
        <taxon>Rhizaria</taxon>
        <taxon>Retaria</taxon>
        <taxon>Foraminifera</taxon>
        <taxon>Monothalamids</taxon>
        <taxon>Reticulomyxidae</taxon>
        <taxon>Reticulomyxa</taxon>
    </lineage>
</organism>
<feature type="compositionally biased region" description="Polar residues" evidence="2">
    <location>
        <begin position="34"/>
        <end position="45"/>
    </location>
</feature>
<keyword evidence="3" id="KW-0812">Transmembrane</keyword>
<keyword evidence="3" id="KW-0472">Membrane</keyword>
<keyword evidence="5" id="KW-1185">Reference proteome</keyword>
<name>X6NA85_RETFI</name>
<feature type="region of interest" description="Disordered" evidence="2">
    <location>
        <begin position="21"/>
        <end position="123"/>
    </location>
</feature>
<feature type="compositionally biased region" description="Acidic residues" evidence="2">
    <location>
        <begin position="81"/>
        <end position="99"/>
    </location>
</feature>
<gene>
    <name evidence="4" type="ORF">RFI_13974</name>
</gene>
<protein>
    <submittedName>
        <fullName evidence="4">Uncharacterized protein</fullName>
    </submittedName>
</protein>
<dbReference type="EMBL" id="ASPP01010109">
    <property type="protein sequence ID" value="ETO23210.1"/>
    <property type="molecule type" value="Genomic_DNA"/>
</dbReference>
<comment type="caution">
    <text evidence="4">The sequence shown here is derived from an EMBL/GenBank/DDBJ whole genome shotgun (WGS) entry which is preliminary data.</text>
</comment>
<evidence type="ECO:0000256" key="3">
    <source>
        <dbReference type="SAM" id="Phobius"/>
    </source>
</evidence>
<sequence length="319" mass="37683">MFGEKKKTKLCVYNDENNFNKNQSIVSSEAEELTVNQENRYSSKQPRIRKIGVGDDGFEEYDIDFSDAHTMSDHGQRHRDEEEEEEEEEENENENEEDEDAKKRGDEEEYDVVEKKENPHTQKLRHQLLEEQLRVEELKHERRKSVLEVEAYQQELFKIKKMTLQQFASYKAQNIQLFGNVSNTPNLPESPGASQNIVTACANCEELRRCTNDLQQKLEKAYADVDRLTRERRNSLAKMSERTFKQMLDQEKEHYNEKDQLYAVIQELNTLNTRLTDEKCFLLQTACQTIDHLRFVIFVLFSSLLSLLPYFQCQFVIDL</sequence>
<feature type="compositionally biased region" description="Basic and acidic residues" evidence="2">
    <location>
        <begin position="66"/>
        <end position="80"/>
    </location>
</feature>
<keyword evidence="1" id="KW-0175">Coiled coil</keyword>
<proteinExistence type="predicted"/>
<feature type="compositionally biased region" description="Basic and acidic residues" evidence="2">
    <location>
        <begin position="100"/>
        <end position="120"/>
    </location>
</feature>
<dbReference type="Proteomes" id="UP000023152">
    <property type="component" value="Unassembled WGS sequence"/>
</dbReference>
<accession>X6NA85</accession>
<keyword evidence="3" id="KW-1133">Transmembrane helix</keyword>
<dbReference type="AlphaFoldDB" id="X6NA85"/>
<evidence type="ECO:0000313" key="4">
    <source>
        <dbReference type="EMBL" id="ETO23210.1"/>
    </source>
</evidence>
<feature type="transmembrane region" description="Helical" evidence="3">
    <location>
        <begin position="295"/>
        <end position="317"/>
    </location>
</feature>
<evidence type="ECO:0000313" key="5">
    <source>
        <dbReference type="Proteomes" id="UP000023152"/>
    </source>
</evidence>
<evidence type="ECO:0000256" key="2">
    <source>
        <dbReference type="SAM" id="MobiDB-lite"/>
    </source>
</evidence>
<evidence type="ECO:0000256" key="1">
    <source>
        <dbReference type="SAM" id="Coils"/>
    </source>
</evidence>
<feature type="coiled-coil region" evidence="1">
    <location>
        <begin position="204"/>
        <end position="238"/>
    </location>
</feature>